<reference evidence="1 2" key="1">
    <citation type="submission" date="2014-08" db="EMBL/GenBank/DDBJ databases">
        <title>Porphyromonas gulae strain:COT-052_OH3439 Genome sequencing.</title>
        <authorList>
            <person name="Wallis C."/>
            <person name="Deusch O."/>
            <person name="O'Flynn C."/>
            <person name="Davis I."/>
            <person name="Jospin G."/>
            <person name="Darling A.E."/>
            <person name="Coil D.A."/>
            <person name="Alexiev A."/>
            <person name="Horsfall A."/>
            <person name="Kirkwood N."/>
            <person name="Harris S."/>
            <person name="Eisen J.A."/>
        </authorList>
    </citation>
    <scope>NUCLEOTIDE SEQUENCE [LARGE SCALE GENOMIC DNA]</scope>
    <source>
        <strain evidence="2">COT-052 OH3439</strain>
    </source>
</reference>
<comment type="caution">
    <text evidence="1">The sequence shown here is derived from an EMBL/GenBank/DDBJ whole genome shotgun (WGS) entry which is preliminary data.</text>
</comment>
<dbReference type="EMBL" id="JRAK01000004">
    <property type="protein sequence ID" value="KGN95232.1"/>
    <property type="molecule type" value="Genomic_DNA"/>
</dbReference>
<evidence type="ECO:0000313" key="1">
    <source>
        <dbReference type="EMBL" id="KGN95232.1"/>
    </source>
</evidence>
<organism evidence="1 2">
    <name type="scientific">Porphyromonas gulae</name>
    <dbReference type="NCBI Taxonomy" id="111105"/>
    <lineage>
        <taxon>Bacteria</taxon>
        <taxon>Pseudomonadati</taxon>
        <taxon>Bacteroidota</taxon>
        <taxon>Bacteroidia</taxon>
        <taxon>Bacteroidales</taxon>
        <taxon>Porphyromonadaceae</taxon>
        <taxon>Porphyromonas</taxon>
    </lineage>
</organism>
<protein>
    <submittedName>
        <fullName evidence="1">Uncharacterized protein</fullName>
    </submittedName>
</protein>
<name>A0A0A2FYG9_9PORP</name>
<dbReference type="Proteomes" id="UP000030146">
    <property type="component" value="Unassembled WGS sequence"/>
</dbReference>
<keyword evidence="2" id="KW-1185">Reference proteome</keyword>
<evidence type="ECO:0000313" key="2">
    <source>
        <dbReference type="Proteomes" id="UP000030146"/>
    </source>
</evidence>
<accession>A0A0A2FYG9</accession>
<dbReference type="AlphaFoldDB" id="A0A0A2FYG9"/>
<proteinExistence type="predicted"/>
<gene>
    <name evidence="1" type="ORF">HR15_00095</name>
</gene>
<sequence>MESVPRFGQGAEASLGAEKTMLKQDRNQTIYFGKTKLYSLVRLNYILWFNQTIYFGETKLYSLIRPIFLARFRPTKKKSFRKILAE</sequence>